<feature type="region of interest" description="Disordered" evidence="1">
    <location>
        <begin position="198"/>
        <end position="250"/>
    </location>
</feature>
<dbReference type="OrthoDB" id="5309037at2759"/>
<feature type="region of interest" description="Disordered" evidence="1">
    <location>
        <begin position="44"/>
        <end position="70"/>
    </location>
</feature>
<dbReference type="AlphaFoldDB" id="A0A9P4W5I2"/>
<sequence>MTNPLEAAVEPDVLHKRVFVASLIRVLTDAFGAAKDLYLKLKHKSDSDDDRERDESRHRAHDSFHDRRDSHSNVIESLGRHVRWSFDRREKHESDSEDEVVCNASAEVRATYDRAYLKLGESFASGDDTAKIQLQSQIIELQQVLVSIHQDLMLSNYVSIASSHSQLIHLVQTVRASRAAAIQALDLLYQRLLAQPPKKPEEHKPVPGHFPPPPQSPHRSRSSSSSSDSSRTSVEIPVKPTPEPKPKPNPNINKLFCRYALDLQYNPRLPLSNNFGCDGNKKCPHCHAEIPIRPKKAWEVVMETGKRLPRHQKFLVRNEFVVKCHRPGGGFACVLCAKFGEADTVCRSIAALMEHLWKQHTAGDLEKDEDIVGC</sequence>
<dbReference type="EMBL" id="SWKU01000023">
    <property type="protein sequence ID" value="KAF2997349.1"/>
    <property type="molecule type" value="Genomic_DNA"/>
</dbReference>
<evidence type="ECO:0000256" key="1">
    <source>
        <dbReference type="SAM" id="MobiDB-lite"/>
    </source>
</evidence>
<keyword evidence="3" id="KW-1185">Reference proteome</keyword>
<dbReference type="PANTHER" id="PTHR42354">
    <property type="entry name" value="C2H2-TYPE DOMAIN-CONTAINING PROTEIN"/>
    <property type="match status" value="1"/>
</dbReference>
<dbReference type="PANTHER" id="PTHR42354:SF1">
    <property type="entry name" value="C2H2-TYPE DOMAIN-CONTAINING PROTEIN"/>
    <property type="match status" value="1"/>
</dbReference>
<proteinExistence type="predicted"/>
<accession>A0A9P4W5I2</accession>
<feature type="compositionally biased region" description="Low complexity" evidence="1">
    <location>
        <begin position="222"/>
        <end position="238"/>
    </location>
</feature>
<comment type="caution">
    <text evidence="2">The sequence shown here is derived from an EMBL/GenBank/DDBJ whole genome shotgun (WGS) entry which is preliminary data.</text>
</comment>
<reference evidence="2" key="1">
    <citation type="submission" date="2019-04" db="EMBL/GenBank/DDBJ databases">
        <title>Sequencing of skin fungus with MAO and IRED activity.</title>
        <authorList>
            <person name="Marsaioli A.J."/>
            <person name="Bonatto J.M.C."/>
            <person name="Reis Junior O."/>
        </authorList>
    </citation>
    <scope>NUCLEOTIDE SEQUENCE</scope>
    <source>
        <strain evidence="2">30M1</strain>
    </source>
</reference>
<feature type="compositionally biased region" description="Basic and acidic residues" evidence="1">
    <location>
        <begin position="53"/>
        <end position="70"/>
    </location>
</feature>
<name>A0A9P4W5I2_CURKU</name>
<feature type="compositionally biased region" description="Pro residues" evidence="1">
    <location>
        <begin position="239"/>
        <end position="249"/>
    </location>
</feature>
<evidence type="ECO:0000313" key="3">
    <source>
        <dbReference type="Proteomes" id="UP000801428"/>
    </source>
</evidence>
<evidence type="ECO:0000313" key="2">
    <source>
        <dbReference type="EMBL" id="KAF2997349.1"/>
    </source>
</evidence>
<gene>
    <name evidence="2" type="ORF">E8E13_003608</name>
</gene>
<dbReference type="Proteomes" id="UP000801428">
    <property type="component" value="Unassembled WGS sequence"/>
</dbReference>
<protein>
    <submittedName>
        <fullName evidence="2">Uncharacterized protein</fullName>
    </submittedName>
</protein>
<organism evidence="2 3">
    <name type="scientific">Curvularia kusanoi</name>
    <name type="common">Cochliobolus kusanoi</name>
    <dbReference type="NCBI Taxonomy" id="90978"/>
    <lineage>
        <taxon>Eukaryota</taxon>
        <taxon>Fungi</taxon>
        <taxon>Dikarya</taxon>
        <taxon>Ascomycota</taxon>
        <taxon>Pezizomycotina</taxon>
        <taxon>Dothideomycetes</taxon>
        <taxon>Pleosporomycetidae</taxon>
        <taxon>Pleosporales</taxon>
        <taxon>Pleosporineae</taxon>
        <taxon>Pleosporaceae</taxon>
        <taxon>Curvularia</taxon>
    </lineage>
</organism>